<dbReference type="OrthoDB" id="429851at2759"/>
<dbReference type="SUPFAM" id="SSF82866">
    <property type="entry name" value="Multidrug efflux transporter AcrB transmembrane domain"/>
    <property type="match status" value="2"/>
</dbReference>
<dbReference type="GO" id="GO:0022857">
    <property type="term" value="F:transmembrane transporter activity"/>
    <property type="evidence" value="ECO:0007669"/>
    <property type="project" value="TreeGrafter"/>
</dbReference>
<comment type="similarity">
    <text evidence="6">Belongs to the dispatched family.</text>
</comment>
<evidence type="ECO:0000256" key="5">
    <source>
        <dbReference type="ARBA" id="ARBA00023180"/>
    </source>
</evidence>
<proteinExistence type="inferred from homology"/>
<evidence type="ECO:0000256" key="2">
    <source>
        <dbReference type="ARBA" id="ARBA00022692"/>
    </source>
</evidence>
<name>A0A8J1U0Z4_OWEFU</name>
<keyword evidence="2" id="KW-0812">Transmembrane</keyword>
<evidence type="ECO:0000313" key="7">
    <source>
        <dbReference type="EMBL" id="CAH1792031.1"/>
    </source>
</evidence>
<evidence type="ECO:0000256" key="6">
    <source>
        <dbReference type="ARBA" id="ARBA00038046"/>
    </source>
</evidence>
<comment type="caution">
    <text evidence="7">The sequence shown here is derived from an EMBL/GenBank/DDBJ whole genome shotgun (WGS) entry which is preliminary data.</text>
</comment>
<dbReference type="GO" id="GO:0016020">
    <property type="term" value="C:membrane"/>
    <property type="evidence" value="ECO:0007669"/>
    <property type="project" value="UniProtKB-SubCell"/>
</dbReference>
<comment type="subcellular location">
    <subcellularLocation>
        <location evidence="1">Membrane</location>
        <topology evidence="1">Multi-pass membrane protein</topology>
    </subcellularLocation>
</comment>
<dbReference type="InterPro" id="IPR000731">
    <property type="entry name" value="SSD"/>
</dbReference>
<dbReference type="PANTHER" id="PTHR45951">
    <property type="entry name" value="PROTEIN DISPATCHED-RELATED"/>
    <property type="match status" value="1"/>
</dbReference>
<gene>
    <name evidence="7" type="ORF">OFUS_LOCUS17056</name>
</gene>
<evidence type="ECO:0000256" key="1">
    <source>
        <dbReference type="ARBA" id="ARBA00004141"/>
    </source>
</evidence>
<accession>A0A8J1U0Z4</accession>
<dbReference type="EMBL" id="CAIIXF020000008">
    <property type="protein sequence ID" value="CAH1792031.1"/>
    <property type="molecule type" value="Genomic_DNA"/>
</dbReference>
<dbReference type="Pfam" id="PF12349">
    <property type="entry name" value="Sterol-sensing"/>
    <property type="match status" value="1"/>
</dbReference>
<keyword evidence="3" id="KW-1133">Transmembrane helix</keyword>
<keyword evidence="5" id="KW-0325">Glycoprotein</keyword>
<dbReference type="InterPro" id="IPR052081">
    <property type="entry name" value="Dispatched_Hh_regulator"/>
</dbReference>
<keyword evidence="4" id="KW-0472">Membrane</keyword>
<dbReference type="PROSITE" id="PS50156">
    <property type="entry name" value="SSD"/>
    <property type="match status" value="1"/>
</dbReference>
<evidence type="ECO:0000256" key="4">
    <source>
        <dbReference type="ARBA" id="ARBA00023136"/>
    </source>
</evidence>
<evidence type="ECO:0000313" key="8">
    <source>
        <dbReference type="Proteomes" id="UP000749559"/>
    </source>
</evidence>
<keyword evidence="8" id="KW-1185">Reference proteome</keyword>
<protein>
    <submittedName>
        <fullName evidence="7">Uncharacterized protein</fullName>
    </submittedName>
</protein>
<dbReference type="InterPro" id="IPR053958">
    <property type="entry name" value="HMGCR/SNAP/NPC1-like_SSD"/>
</dbReference>
<dbReference type="Proteomes" id="UP000749559">
    <property type="component" value="Unassembled WGS sequence"/>
</dbReference>
<reference evidence="7" key="1">
    <citation type="submission" date="2022-03" db="EMBL/GenBank/DDBJ databases">
        <authorList>
            <person name="Martin C."/>
        </authorList>
    </citation>
    <scope>NUCLEOTIDE SEQUENCE</scope>
</reference>
<evidence type="ECO:0000256" key="3">
    <source>
        <dbReference type="ARBA" id="ARBA00022989"/>
    </source>
</evidence>
<dbReference type="Gene3D" id="1.20.1640.10">
    <property type="entry name" value="Multidrug efflux transporter AcrB transmembrane domain"/>
    <property type="match status" value="2"/>
</dbReference>
<dbReference type="PANTHER" id="PTHR45951:SF7">
    <property type="entry name" value="SSD DOMAIN-CONTAINING PROTEIN"/>
    <property type="match status" value="1"/>
</dbReference>
<dbReference type="AlphaFoldDB" id="A0A8J1U0Z4"/>
<organism evidence="7 8">
    <name type="scientific">Owenia fusiformis</name>
    <name type="common">Polychaete worm</name>
    <dbReference type="NCBI Taxonomy" id="6347"/>
    <lineage>
        <taxon>Eukaryota</taxon>
        <taxon>Metazoa</taxon>
        <taxon>Spiralia</taxon>
        <taxon>Lophotrochozoa</taxon>
        <taxon>Annelida</taxon>
        <taxon>Polychaeta</taxon>
        <taxon>Sedentaria</taxon>
        <taxon>Canalipalpata</taxon>
        <taxon>Sabellida</taxon>
        <taxon>Oweniida</taxon>
        <taxon>Oweniidae</taxon>
        <taxon>Owenia</taxon>
    </lineage>
</organism>
<sequence>MEKKPEEKKAFWWCRIVVNRPKLTFGLTLGCHVLFVIITVVLLVIGFNIFPLVLDGLPLQLVDDPAFLNREAWRHRDVDLLEELLEGDYYGDYYDYYEYEEDDEESTRKKRSIIRPMMPSDKFKSNPMIDPAIDDNLKNLFTLQLNVNSIEESGRLADGYIPEFKCEGHCDRNKCSNFKEEVCTFEMNEMITHNGKSRRKRADDIETDEVHERERRLTGLTLIYEQPGGNVFTKENLMKIAKFEFMLYKMESYQEDFCHLRKIFGFWVCAPFLSVLRFFDGTYQGIHDDLYDPSFTNITGLLHLANTHEDTKDSFRFFLGSKSEVNFTKNVASSEITRSQMSFGYPMKRINNDTEDYDSHYRVWRSWAYKSVFPLLTDRFENGVGNSSPLKFFFENSGLYWREAFDTILEDWKFLIGSFAFIFVFMWIQTGSLWITGFGILSIITSFVGANLIYNVVLNFKFFGIFNVLALFIVLGVGADDIFIFTDAWKYTARQSYPSVEHRLSACYKRASVAMCVTSLTTMVAFLVSAFSPLLAISSFGAFAATTIFVNYCSVIVFFPTVIVVHHLYFEKNNCLCCHIGKREQLLEDQQVEVGIDNNADIAIGVEKPSELKHCSSKQELTPTDTLHKKQKKRKSLHFFIVDFFGGIFFKFVSHKVVRFVIIAVFSLVTIGGIYFTTTIVIDDSDLRLFKHHTNNEQAKDRMNFAFKPTLSTRYIDITVVFGLKKQDRTMCPRNEYDPLAPCKGVSVWGNLDLTDTESQMALLELCQDIRNMKGDTQKRLRLNEDPILKTNNMTCFMEGMHDFFKEEGTKPQYPADTDLSLPITLEKMYTIMQHNPTVYKNVSKDVISRPFEMALDFWLTGGQHLYTNDSLWGDYEKYMGFDRLPDEIEEDNLGTRPKKVPIHQYTMRYAAFEVFTDAPARNLPLQDGLDMNKYWDEYLEGKMSKMPESLNEGFHTTYIWHWLRVKQTIAIQGVTGAGVGVGLSFVVIFLATQNIILGVVSTLILGAVSVCVIALMPLMGWKLGVLEGLNLCLVVGLAVDYIVHLAEGYRMSKNVNRLDRLQDALEQSTINGKCITGLPSCYY</sequence>